<dbReference type="EMBL" id="ANFO01000626">
    <property type="protein sequence ID" value="KGQ07932.1"/>
    <property type="molecule type" value="Genomic_DNA"/>
</dbReference>
<dbReference type="GO" id="GO:0034727">
    <property type="term" value="P:piecemeal microautophagy of the nucleus"/>
    <property type="evidence" value="ECO:0007669"/>
    <property type="project" value="TreeGrafter"/>
</dbReference>
<protein>
    <recommendedName>
        <fullName evidence="2 4">Autophagy-related protein 13</fullName>
    </recommendedName>
</protein>
<evidence type="ECO:0000256" key="4">
    <source>
        <dbReference type="RuleBase" id="RU361214"/>
    </source>
</evidence>
<dbReference type="GO" id="GO:0034497">
    <property type="term" value="P:protein localization to phagophore assembly site"/>
    <property type="evidence" value="ECO:0007669"/>
    <property type="project" value="TreeGrafter"/>
</dbReference>
<feature type="region of interest" description="Disordered" evidence="5">
    <location>
        <begin position="336"/>
        <end position="582"/>
    </location>
</feature>
<dbReference type="Gene3D" id="3.30.900.10">
    <property type="entry name" value="HORMA domain"/>
    <property type="match status" value="1"/>
</dbReference>
<evidence type="ECO:0000313" key="7">
    <source>
        <dbReference type="EMBL" id="KGQ07932.1"/>
    </source>
</evidence>
<feature type="compositionally biased region" description="Low complexity" evidence="5">
    <location>
        <begin position="513"/>
        <end position="525"/>
    </location>
</feature>
<dbReference type="OrthoDB" id="70161at2759"/>
<feature type="region of interest" description="Disordered" evidence="5">
    <location>
        <begin position="792"/>
        <end position="814"/>
    </location>
</feature>
<dbReference type="Gene3D" id="6.10.140.1900">
    <property type="match status" value="1"/>
</dbReference>
<sequence>MHQQARIPQRKASSPTPSPQLPSSRGAPNADAGIGGARPRAGPNLSMNQPAAAPAVSDSTPASALPSDSVKKLDQIVQNFYTKAAALILDSRMKLRPILNSSGAPKVNKWYQIETDEIDDFREELKTWKTCGSLENLPPPMVIEVFLDASSLKESQSLITIDEQGKRWDVMEQLQSSRSSEGTSPRTFGRNTEVVLERWTVELMPNTSMPTEDFGPILPTIYKKAIVFFRSLFITTRLLPAWKFTSHGRTKGCVAALSPRCRILMQRPHRTSPDLLRSPIDGKSDPITEYMFGDLDVPVGRLSTSVTYRNDCNFKIDDAESLLSSRFMGIDENYFKPSIPTRTGSPRATQPEVGSLRDHRRRPGIGDVQQTYGSLSTFHGDGPLGTSPITALRSVKHPGSDTSSPPASLPRQSDFDAPHSLPIGTKGQSSRHATRPDGSSRRPSISFQPFKAGSLSGSPVPRSLEPESPASLQSRTSAFPPMQPRQRTSLTAGMPASLRGGPPQPTDIPVVGSPRPSSSSRYSSSFTHRRNRPSISGPSRGGPDDEQGSSGRQSLASSVVQPGSGLLAEPENTSSGSLPAEEDDISDFLKILDSKKTLKSFEPTKRESATNKTVAQLSRFHLMKESNNALGDSMTSSMQLQRSSSSSSRQLTSVPGMVAPASMSPSSSSPGKPISPHTPHTPAIPSRLSENSIVDHTDERSRAVSRGARPEGPSIPETSRESTITQEGTTAIDIPLSPRLGSHQRRSSSVAQQTRATADDEETDLAFANRSISLGAEDREPPTLSTLRRQLQLQDESTARESPPSSLRPAPEIRSASVSVAMLRGSTEETPPEGLISVSQTSSPFQRKRYTGMSAGRGQTPPPQLTQSGRGSYTGACSSRLIRGDDESVGDEPLMFTLSEMDAQGRRSIEEGRGSVNTGSNTGSERAVFEPRGTTRRGW</sequence>
<gene>
    <name evidence="7" type="ORF">BBAD15_g6735</name>
</gene>
<evidence type="ECO:0000256" key="5">
    <source>
        <dbReference type="SAM" id="MobiDB-lite"/>
    </source>
</evidence>
<dbReference type="GO" id="GO:1990316">
    <property type="term" value="C:Atg1/ULK1 kinase complex"/>
    <property type="evidence" value="ECO:0007669"/>
    <property type="project" value="InterPro"/>
</dbReference>
<accession>A0A0A2VNK9</accession>
<evidence type="ECO:0000256" key="2">
    <source>
        <dbReference type="ARBA" id="ARBA00013801"/>
    </source>
</evidence>
<dbReference type="Proteomes" id="UP000030106">
    <property type="component" value="Unassembled WGS sequence"/>
</dbReference>
<dbReference type="InterPro" id="IPR036570">
    <property type="entry name" value="HORMA_dom_sf"/>
</dbReference>
<evidence type="ECO:0000259" key="6">
    <source>
        <dbReference type="Pfam" id="PF10033"/>
    </source>
</evidence>
<evidence type="ECO:0000256" key="1">
    <source>
        <dbReference type="ARBA" id="ARBA00005246"/>
    </source>
</evidence>
<feature type="compositionally biased region" description="Polar residues" evidence="5">
    <location>
        <begin position="865"/>
        <end position="875"/>
    </location>
</feature>
<dbReference type="GO" id="GO:0000423">
    <property type="term" value="P:mitophagy"/>
    <property type="evidence" value="ECO:0007669"/>
    <property type="project" value="TreeGrafter"/>
</dbReference>
<organism evidence="7 8">
    <name type="scientific">Beauveria bassiana D1-5</name>
    <dbReference type="NCBI Taxonomy" id="1245745"/>
    <lineage>
        <taxon>Eukaryota</taxon>
        <taxon>Fungi</taxon>
        <taxon>Dikarya</taxon>
        <taxon>Ascomycota</taxon>
        <taxon>Pezizomycotina</taxon>
        <taxon>Sordariomycetes</taxon>
        <taxon>Hypocreomycetidae</taxon>
        <taxon>Hypocreales</taxon>
        <taxon>Cordycipitaceae</taxon>
        <taxon>Beauveria</taxon>
    </lineage>
</organism>
<dbReference type="PANTHER" id="PTHR13430">
    <property type="match status" value="1"/>
</dbReference>
<feature type="compositionally biased region" description="Polar residues" evidence="5">
    <location>
        <begin position="747"/>
        <end position="756"/>
    </location>
</feature>
<feature type="domain" description="Autophagy-related protein 13 N-terminal" evidence="6">
    <location>
        <begin position="77"/>
        <end position="314"/>
    </location>
</feature>
<reference evidence="7 8" key="1">
    <citation type="submission" date="2012-10" db="EMBL/GenBank/DDBJ databases">
        <title>Genome sequencing and analysis of entomopathogenic fungi Beauveria bassiana D1-5.</title>
        <authorList>
            <person name="Li Q."/>
            <person name="Wang L."/>
            <person name="Zhang Z."/>
            <person name="Wang Q."/>
            <person name="Ren J."/>
            <person name="Wang M."/>
            <person name="Xu W."/>
            <person name="Wang J."/>
            <person name="Lu Y."/>
            <person name="Du Q."/>
            <person name="Sun Z."/>
        </authorList>
    </citation>
    <scope>NUCLEOTIDE SEQUENCE [LARGE SCALE GENOMIC DNA]</scope>
    <source>
        <strain evidence="7 8">D1-5</strain>
    </source>
</reference>
<dbReference type="Pfam" id="PF10033">
    <property type="entry name" value="ATG13"/>
    <property type="match status" value="1"/>
</dbReference>
<dbReference type="eggNOG" id="KOG4573">
    <property type="taxonomic scope" value="Eukaryota"/>
</dbReference>
<feature type="region of interest" description="Disordered" evidence="5">
    <location>
        <begin position="905"/>
        <end position="939"/>
    </location>
</feature>
<feature type="compositionally biased region" description="Basic and acidic residues" evidence="5">
    <location>
        <begin position="693"/>
        <end position="702"/>
    </location>
</feature>
<evidence type="ECO:0000313" key="8">
    <source>
        <dbReference type="Proteomes" id="UP000030106"/>
    </source>
</evidence>
<feature type="region of interest" description="Disordered" evidence="5">
    <location>
        <begin position="826"/>
        <end position="875"/>
    </location>
</feature>
<dbReference type="InterPro" id="IPR040182">
    <property type="entry name" value="ATG13"/>
</dbReference>
<dbReference type="InterPro" id="IPR018731">
    <property type="entry name" value="Atg13_N"/>
</dbReference>
<evidence type="ECO:0000256" key="3">
    <source>
        <dbReference type="ARBA" id="ARBA00023006"/>
    </source>
</evidence>
<feature type="compositionally biased region" description="Polar residues" evidence="5">
    <location>
        <begin position="548"/>
        <end position="561"/>
    </location>
</feature>
<proteinExistence type="inferred from homology"/>
<feature type="compositionally biased region" description="Polar residues" evidence="5">
    <location>
        <begin position="368"/>
        <end position="377"/>
    </location>
</feature>
<keyword evidence="3 4" id="KW-0072">Autophagy</keyword>
<comment type="caution">
    <text evidence="7">The sequence shown here is derived from an EMBL/GenBank/DDBJ whole genome shotgun (WGS) entry which is preliminary data.</text>
</comment>
<dbReference type="AlphaFoldDB" id="A0A0A2VNK9"/>
<comment type="similarity">
    <text evidence="1 4">Belongs to the ATG13 family. Fungi subfamily.</text>
</comment>
<dbReference type="HOGENOM" id="CLU_007151_1_0_1"/>
<feature type="region of interest" description="Disordered" evidence="5">
    <location>
        <begin position="629"/>
        <end position="764"/>
    </location>
</feature>
<dbReference type="PANTHER" id="PTHR13430:SF4">
    <property type="entry name" value="AUTOPHAGY-RELATED PROTEIN 13"/>
    <property type="match status" value="1"/>
</dbReference>
<dbReference type="GO" id="GO:0005829">
    <property type="term" value="C:cytosol"/>
    <property type="evidence" value="ECO:0007669"/>
    <property type="project" value="TreeGrafter"/>
</dbReference>
<feature type="compositionally biased region" description="Polar residues" evidence="5">
    <location>
        <begin position="915"/>
        <end position="924"/>
    </location>
</feature>
<feature type="region of interest" description="Disordered" evidence="5">
    <location>
        <begin position="1"/>
        <end position="66"/>
    </location>
</feature>
<dbReference type="STRING" id="1245745.A0A0A2VNK9"/>
<name>A0A0A2VNK9_BEABA</name>
<feature type="compositionally biased region" description="Low complexity" evidence="5">
    <location>
        <begin position="633"/>
        <end position="675"/>
    </location>
</feature>
<dbReference type="GO" id="GO:0000407">
    <property type="term" value="C:phagophore assembly site"/>
    <property type="evidence" value="ECO:0007669"/>
    <property type="project" value="TreeGrafter"/>
</dbReference>